<sequence>MTKNYHLKKLSKLAKSYARANEIAHHKAIDLIAAVLGFPHWNALIGESKKGWQPSDDDILAAEAFVKNTVPIRHAEQDDADTIFGNLFSAEEVITGSIKGETYQLLDSLGDIHIYGEGWHICVPENPNSAPIIEIDQDMKHSSAMNDPEIVGEALEIGKEHHSSIRSKIATDWPRRSTMPDAKGNVRHPIFTGPEGTSIEANIWYCLHCDGEITGPQIAQNLWHCPGCGASPIDIHKKPFWLNEKREQVKPIDASNRETLEPIVRYVQMKPRLDLNSEKITLLIRTALIEDATNTKERLGAQLAEITVDDENDVRLAFDMHFWPEGKEAETALAVAKLLGIEVFEEMRFSPPVFAWPDLSEHASGTVEYTQMLLDAYAQYAPKEKD</sequence>
<dbReference type="AlphaFoldDB" id="A0A285PCG2"/>
<evidence type="ECO:0000313" key="2">
    <source>
        <dbReference type="Proteomes" id="UP000219439"/>
    </source>
</evidence>
<dbReference type="Proteomes" id="UP000219439">
    <property type="component" value="Unassembled WGS sequence"/>
</dbReference>
<organism evidence="1 2">
    <name type="scientific">Cohaesibacter gelatinilyticus</name>
    <dbReference type="NCBI Taxonomy" id="372072"/>
    <lineage>
        <taxon>Bacteria</taxon>
        <taxon>Pseudomonadati</taxon>
        <taxon>Pseudomonadota</taxon>
        <taxon>Alphaproteobacteria</taxon>
        <taxon>Hyphomicrobiales</taxon>
        <taxon>Cohaesibacteraceae</taxon>
    </lineage>
</organism>
<name>A0A285PCG2_9HYPH</name>
<protein>
    <submittedName>
        <fullName evidence="1">Uncharacterized protein</fullName>
    </submittedName>
</protein>
<dbReference type="RefSeq" id="WP_244580091.1">
    <property type="nucleotide sequence ID" value="NZ_OBEL01000002.1"/>
</dbReference>
<reference evidence="1 2" key="1">
    <citation type="submission" date="2017-09" db="EMBL/GenBank/DDBJ databases">
        <authorList>
            <person name="Ehlers B."/>
            <person name="Leendertz F.H."/>
        </authorList>
    </citation>
    <scope>NUCLEOTIDE SEQUENCE [LARGE SCALE GENOMIC DNA]</scope>
    <source>
        <strain evidence="1 2">DSM 18289</strain>
    </source>
</reference>
<evidence type="ECO:0000313" key="1">
    <source>
        <dbReference type="EMBL" id="SNZ19435.1"/>
    </source>
</evidence>
<gene>
    <name evidence="1" type="ORF">SAMN06265368_2520</name>
</gene>
<dbReference type="EMBL" id="OBEL01000002">
    <property type="protein sequence ID" value="SNZ19435.1"/>
    <property type="molecule type" value="Genomic_DNA"/>
</dbReference>
<accession>A0A285PCG2</accession>
<proteinExistence type="predicted"/>
<keyword evidence="2" id="KW-1185">Reference proteome</keyword>